<name>A0A2P5A8Q3_PARAD</name>
<keyword evidence="2" id="KW-1185">Reference proteome</keyword>
<dbReference type="AlphaFoldDB" id="A0A2P5A8Q3"/>
<gene>
    <name evidence="1" type="ORF">PanWU01x14_357220</name>
</gene>
<reference evidence="2" key="1">
    <citation type="submission" date="2016-06" db="EMBL/GenBank/DDBJ databases">
        <title>Parallel loss of symbiosis genes in relatives of nitrogen-fixing non-legume Parasponia.</title>
        <authorList>
            <person name="Van Velzen R."/>
            <person name="Holmer R."/>
            <person name="Bu F."/>
            <person name="Rutten L."/>
            <person name="Van Zeijl A."/>
            <person name="Liu W."/>
            <person name="Santuari L."/>
            <person name="Cao Q."/>
            <person name="Sharma T."/>
            <person name="Shen D."/>
            <person name="Roswanjaya Y."/>
            <person name="Wardhani T."/>
            <person name="Kalhor M.S."/>
            <person name="Jansen J."/>
            <person name="Van den Hoogen J."/>
            <person name="Gungor B."/>
            <person name="Hartog M."/>
            <person name="Hontelez J."/>
            <person name="Verver J."/>
            <person name="Yang W.-C."/>
            <person name="Schijlen E."/>
            <person name="Repin R."/>
            <person name="Schilthuizen M."/>
            <person name="Schranz E."/>
            <person name="Heidstra R."/>
            <person name="Miyata K."/>
            <person name="Fedorova E."/>
            <person name="Kohlen W."/>
            <person name="Bisseling T."/>
            <person name="Smit S."/>
            <person name="Geurts R."/>
        </authorList>
    </citation>
    <scope>NUCLEOTIDE SEQUENCE [LARGE SCALE GENOMIC DNA]</scope>
    <source>
        <strain evidence="2">cv. WU1-14</strain>
    </source>
</reference>
<organism evidence="1 2">
    <name type="scientific">Parasponia andersonii</name>
    <name type="common">Sponia andersonii</name>
    <dbReference type="NCBI Taxonomy" id="3476"/>
    <lineage>
        <taxon>Eukaryota</taxon>
        <taxon>Viridiplantae</taxon>
        <taxon>Streptophyta</taxon>
        <taxon>Embryophyta</taxon>
        <taxon>Tracheophyta</taxon>
        <taxon>Spermatophyta</taxon>
        <taxon>Magnoliopsida</taxon>
        <taxon>eudicotyledons</taxon>
        <taxon>Gunneridae</taxon>
        <taxon>Pentapetalae</taxon>
        <taxon>rosids</taxon>
        <taxon>fabids</taxon>
        <taxon>Rosales</taxon>
        <taxon>Cannabaceae</taxon>
        <taxon>Parasponia</taxon>
    </lineage>
</organism>
<dbReference type="EMBL" id="JXTB01000772">
    <property type="protein sequence ID" value="PON32907.1"/>
    <property type="molecule type" value="Genomic_DNA"/>
</dbReference>
<sequence>MQNTSIPNVKHPSPPGCLKLNIDVVLGSRKNGIDIRGHYLPSSLVESDSLNAINALRECCFDSVEGHILRDISALLFCPDDISCSYVSRLENNVGVAHNLIHLSLKFLVDRV</sequence>
<evidence type="ECO:0008006" key="3">
    <source>
        <dbReference type="Google" id="ProtNLM"/>
    </source>
</evidence>
<evidence type="ECO:0000313" key="2">
    <source>
        <dbReference type="Proteomes" id="UP000237105"/>
    </source>
</evidence>
<dbReference type="Proteomes" id="UP000237105">
    <property type="component" value="Unassembled WGS sequence"/>
</dbReference>
<comment type="caution">
    <text evidence="1">The sequence shown here is derived from an EMBL/GenBank/DDBJ whole genome shotgun (WGS) entry which is preliminary data.</text>
</comment>
<proteinExistence type="predicted"/>
<dbReference type="OrthoDB" id="10344484at2759"/>
<evidence type="ECO:0000313" key="1">
    <source>
        <dbReference type="EMBL" id="PON32907.1"/>
    </source>
</evidence>
<accession>A0A2P5A8Q3</accession>
<protein>
    <recommendedName>
        <fullName evidence="3">RNase H type-1 domain-containing protein</fullName>
    </recommendedName>
</protein>